<dbReference type="Proteomes" id="UP000198405">
    <property type="component" value="Unassembled WGS sequence"/>
</dbReference>
<dbReference type="InterPro" id="IPR010177">
    <property type="entry name" value="Paired_CXXCH_1"/>
</dbReference>
<name>A0A238XL44_9BACT</name>
<sequence>MMKVKMFNLLVLITFLIFLPRVNAANIGMYLKSAHGNATYGVNRNSMSGYSIGNCDHCHEMHASQNGVEPTPQNGSPSPFALFAPNFNTAKTTNPYTLSDNYCFYCHSTTTDGSVQVGGIDNHNFSYTFGGYTSSSVTGIYQMFNQASYHNLYDLHQFALGNAGSTTLPFSTFYKQQSNPCDTCHNPHIVRANKRNVSDPTYTPLSKPSDHNNLWGDDANETLAALTNAYQPPYYYGSTTTFEPDGAADTPSNQAAKMPDYITYCTDCHNTVNKIYSTTLGRELYEIDWFSDDGDKHGFRVADSDVGVGDTNTASLKRPYNGSPIANANGAGFVVSCMDCHEAHGSKHAYLIREEVNGKVMESIVNDYNLSELCRKCHMDDEAAYGRASGRNKWRYVHHRAPDAPYHGGGCGPCHGRFGGTGPDSCIKCHFHGGTDKVLGTMATKRRTF</sequence>
<dbReference type="Gene3D" id="3.90.10.10">
    <property type="entry name" value="Cytochrome C3"/>
    <property type="match status" value="1"/>
</dbReference>
<dbReference type="EMBL" id="FZOB01000001">
    <property type="protein sequence ID" value="SNR59402.1"/>
    <property type="molecule type" value="Genomic_DNA"/>
</dbReference>
<dbReference type="InterPro" id="IPR036280">
    <property type="entry name" value="Multihaem_cyt_sf"/>
</dbReference>
<keyword evidence="3" id="KW-1185">Reference proteome</keyword>
<evidence type="ECO:0000313" key="2">
    <source>
        <dbReference type="EMBL" id="SNR59402.1"/>
    </source>
</evidence>
<accession>A0A238XL44</accession>
<protein>
    <submittedName>
        <fullName evidence="2">Doubled CXXCH domain-containing protein</fullName>
    </submittedName>
</protein>
<dbReference type="Pfam" id="PF09699">
    <property type="entry name" value="Paired_CXXCH_1"/>
    <property type="match status" value="1"/>
</dbReference>
<evidence type="ECO:0000259" key="1">
    <source>
        <dbReference type="Pfam" id="PF09699"/>
    </source>
</evidence>
<reference evidence="3" key="1">
    <citation type="submission" date="2017-06" db="EMBL/GenBank/DDBJ databases">
        <authorList>
            <person name="Varghese N."/>
            <person name="Submissions S."/>
        </authorList>
    </citation>
    <scope>NUCLEOTIDE SEQUENCE [LARGE SCALE GENOMIC DNA]</scope>
    <source>
        <strain evidence="3">DSM 15668</strain>
    </source>
</reference>
<proteinExistence type="predicted"/>
<dbReference type="AlphaFoldDB" id="A0A238XL44"/>
<feature type="domain" description="Doubled CXXCH motif" evidence="1">
    <location>
        <begin position="336"/>
        <end position="382"/>
    </location>
</feature>
<organism evidence="2 3">
    <name type="scientific">Desulfurobacterium atlanticum</name>
    <dbReference type="NCBI Taxonomy" id="240169"/>
    <lineage>
        <taxon>Bacteria</taxon>
        <taxon>Pseudomonadati</taxon>
        <taxon>Aquificota</taxon>
        <taxon>Aquificia</taxon>
        <taxon>Desulfurobacteriales</taxon>
        <taxon>Desulfurobacteriaceae</taxon>
        <taxon>Desulfurobacterium</taxon>
    </lineage>
</organism>
<evidence type="ECO:0000313" key="3">
    <source>
        <dbReference type="Proteomes" id="UP000198405"/>
    </source>
</evidence>
<gene>
    <name evidence="2" type="ORF">SAMN06265340_10165</name>
</gene>
<dbReference type="SUPFAM" id="SSF48695">
    <property type="entry name" value="Multiheme cytochromes"/>
    <property type="match status" value="2"/>
</dbReference>